<evidence type="ECO:0000259" key="2">
    <source>
        <dbReference type="Pfam" id="PF13439"/>
    </source>
</evidence>
<reference evidence="3" key="1">
    <citation type="submission" date="2022-07" db="EMBL/GenBank/DDBJ databases">
        <title>Bombella genomes.</title>
        <authorList>
            <person name="Harer L."/>
            <person name="Styblova S."/>
            <person name="Ehrmann M."/>
        </authorList>
    </citation>
    <scope>NUCLEOTIDE SEQUENCE</scope>
    <source>
        <strain evidence="3">TMW 2.2559</strain>
    </source>
</reference>
<dbReference type="Gene3D" id="3.40.50.2000">
    <property type="entry name" value="Glycogen Phosphorylase B"/>
    <property type="match status" value="2"/>
</dbReference>
<keyword evidence="3" id="KW-0808">Transferase</keyword>
<dbReference type="InterPro" id="IPR028098">
    <property type="entry name" value="Glyco_trans_4-like_N"/>
</dbReference>
<dbReference type="EMBL" id="JANIDV010000001">
    <property type="protein sequence ID" value="MCX5615943.1"/>
    <property type="molecule type" value="Genomic_DNA"/>
</dbReference>
<keyword evidence="3" id="KW-0328">Glycosyltransferase</keyword>
<feature type="domain" description="Glycosyl transferase family 1" evidence="1">
    <location>
        <begin position="194"/>
        <end position="349"/>
    </location>
</feature>
<dbReference type="SUPFAM" id="SSF53756">
    <property type="entry name" value="UDP-Glycosyltransferase/glycogen phosphorylase"/>
    <property type="match status" value="1"/>
</dbReference>
<dbReference type="InterPro" id="IPR050194">
    <property type="entry name" value="Glycosyltransferase_grp1"/>
</dbReference>
<dbReference type="PANTHER" id="PTHR45947">
    <property type="entry name" value="SULFOQUINOVOSYL TRANSFERASE SQD2"/>
    <property type="match status" value="1"/>
</dbReference>
<dbReference type="PANTHER" id="PTHR45947:SF3">
    <property type="entry name" value="SULFOQUINOVOSYL TRANSFERASE SQD2"/>
    <property type="match status" value="1"/>
</dbReference>
<dbReference type="InterPro" id="IPR001296">
    <property type="entry name" value="Glyco_trans_1"/>
</dbReference>
<organism evidence="3 4">
    <name type="scientific">Bombella dulcis</name>
    <dbReference type="NCBI Taxonomy" id="2967339"/>
    <lineage>
        <taxon>Bacteria</taxon>
        <taxon>Pseudomonadati</taxon>
        <taxon>Pseudomonadota</taxon>
        <taxon>Alphaproteobacteria</taxon>
        <taxon>Acetobacterales</taxon>
        <taxon>Acetobacteraceae</taxon>
        <taxon>Bombella</taxon>
    </lineage>
</organism>
<dbReference type="Pfam" id="PF00534">
    <property type="entry name" value="Glycos_transf_1"/>
    <property type="match status" value="1"/>
</dbReference>
<sequence>MAAEFRNLSLPETLPSMKIHYLVTSLETGGAEFAIPDIVNALEQCSHHVDVTACEPRDMGAAPHLERAGIPYRLLDTRRRSFFLTLFRLLRLLRRNRPDIIWTSLSRATLLGQLAGKILNIPVVSWKNSASIRFTTTAGRRITRLWVADSSYVARFLQEKMHIPPEKITSWPLYVATPNTHPAPDWDGRTVLHIGSTGRLHEVKNYPLLIDGMALFRERHPAWADLVHLSFAGDGPQRAELEALIQKHGLEKHVSLKGFQQDVPAFLSTLQLYAQPSRYEGMCLAAHEAMNMSLPVMATPVGEMRNSVQPGKTGFLLQPDRIPETVCETLAEIFQNPGLLHSYGQAAKHHIEQHYSRRAFLQRCEIIAEKLHQMAEGRAEP</sequence>
<name>A0ABT3WEB1_9PROT</name>
<evidence type="ECO:0000313" key="4">
    <source>
        <dbReference type="Proteomes" id="UP001165633"/>
    </source>
</evidence>
<dbReference type="GO" id="GO:0016757">
    <property type="term" value="F:glycosyltransferase activity"/>
    <property type="evidence" value="ECO:0007669"/>
    <property type="project" value="UniProtKB-KW"/>
</dbReference>
<keyword evidence="4" id="KW-1185">Reference proteome</keyword>
<dbReference type="RefSeq" id="WP_266126920.1">
    <property type="nucleotide sequence ID" value="NZ_JANIDV010000001.1"/>
</dbReference>
<accession>A0ABT3WEB1</accession>
<comment type="caution">
    <text evidence="3">The sequence shown here is derived from an EMBL/GenBank/DDBJ whole genome shotgun (WGS) entry which is preliminary data.</text>
</comment>
<evidence type="ECO:0000313" key="3">
    <source>
        <dbReference type="EMBL" id="MCX5615943.1"/>
    </source>
</evidence>
<evidence type="ECO:0000259" key="1">
    <source>
        <dbReference type="Pfam" id="PF00534"/>
    </source>
</evidence>
<protein>
    <submittedName>
        <fullName evidence="3">Glycosyltransferase</fullName>
        <ecNumber evidence="3">2.4.-.-</ecNumber>
    </submittedName>
</protein>
<dbReference type="Proteomes" id="UP001165633">
    <property type="component" value="Unassembled WGS sequence"/>
</dbReference>
<proteinExistence type="predicted"/>
<dbReference type="Pfam" id="PF13439">
    <property type="entry name" value="Glyco_transf_4"/>
    <property type="match status" value="1"/>
</dbReference>
<feature type="domain" description="Glycosyltransferase subfamily 4-like N-terminal" evidence="2">
    <location>
        <begin position="29"/>
        <end position="172"/>
    </location>
</feature>
<dbReference type="EC" id="2.4.-.-" evidence="3"/>
<gene>
    <name evidence="3" type="ORF">NQF87_02975</name>
</gene>